<dbReference type="PROSITE" id="PS00041">
    <property type="entry name" value="HTH_ARAC_FAMILY_1"/>
    <property type="match status" value="2"/>
</dbReference>
<accession>A0ABT4GMP2</accession>
<dbReference type="Pfam" id="PF12833">
    <property type="entry name" value="HTH_18"/>
    <property type="match status" value="1"/>
</dbReference>
<dbReference type="InterPro" id="IPR003313">
    <property type="entry name" value="AraC-bd"/>
</dbReference>
<keyword evidence="8" id="KW-1185">Reference proteome</keyword>
<feature type="domain" description="HTH araC/xylS-type" evidence="6">
    <location>
        <begin position="197"/>
        <end position="297"/>
    </location>
</feature>
<dbReference type="InterPro" id="IPR020449">
    <property type="entry name" value="Tscrpt_reg_AraC-type_HTH"/>
</dbReference>
<dbReference type="InterPro" id="IPR014710">
    <property type="entry name" value="RmlC-like_jellyroll"/>
</dbReference>
<sequence length="301" mass="34118">MVFKHRSRYIHVGKMGDIRPTVNLANHITVPVGMVWGPRTIPDYQLVYIIHGSATMEYAGRKLELRPGHCIFYGSHTPHRLAASPLAPLTIASVHFRFDAQSPEPVSPHPYLKACPESDLQLPAVTYTIEVEGIGDLELWPLFDVKGVEGLFIRMAKEFLHQDPGFEAILRGYLIQLLGTLIRFQLDKRFRAANESSKIAIAVEAIRNRPTYAWSISELAAIVGYHPTYFAELFREATGYAPKHFLVMERIKQAQLLLLQEKSVEAVAEKLGYSSVHYFSRNFKAVTGRTPSEFKLHNQEF</sequence>
<dbReference type="InterPro" id="IPR018062">
    <property type="entry name" value="HTH_AraC-typ_CS"/>
</dbReference>
<reference evidence="7 8" key="1">
    <citation type="submission" date="2022-05" db="EMBL/GenBank/DDBJ databases">
        <title>Genome Sequencing of Bee-Associated Microbes.</title>
        <authorList>
            <person name="Dunlap C."/>
        </authorList>
    </citation>
    <scope>NUCLEOTIDE SEQUENCE [LARGE SCALE GENOMIC DNA]</scope>
    <source>
        <strain evidence="7 8">NRRL B-14421</strain>
    </source>
</reference>
<evidence type="ECO:0000313" key="8">
    <source>
        <dbReference type="Proteomes" id="UP001527099"/>
    </source>
</evidence>
<dbReference type="InterPro" id="IPR037923">
    <property type="entry name" value="HTH-like"/>
</dbReference>
<dbReference type="InterPro" id="IPR050204">
    <property type="entry name" value="AraC_XylS_family_regulators"/>
</dbReference>
<dbReference type="Gene3D" id="1.10.10.60">
    <property type="entry name" value="Homeodomain-like"/>
    <property type="match status" value="2"/>
</dbReference>
<dbReference type="PROSITE" id="PS01124">
    <property type="entry name" value="HTH_ARAC_FAMILY_2"/>
    <property type="match status" value="1"/>
</dbReference>
<evidence type="ECO:0000256" key="2">
    <source>
        <dbReference type="ARBA" id="ARBA00023015"/>
    </source>
</evidence>
<dbReference type="PRINTS" id="PR00032">
    <property type="entry name" value="HTHARAC"/>
</dbReference>
<gene>
    <name evidence="7" type="ORF">M5X19_32025</name>
</gene>
<keyword evidence="1" id="KW-0963">Cytoplasm</keyword>
<dbReference type="PANTHER" id="PTHR46796:SF13">
    <property type="entry name" value="HTH-TYPE TRANSCRIPTIONAL ACTIVATOR RHAS"/>
    <property type="match status" value="1"/>
</dbReference>
<dbReference type="InterPro" id="IPR018060">
    <property type="entry name" value="HTH_AraC"/>
</dbReference>
<dbReference type="InterPro" id="IPR009057">
    <property type="entry name" value="Homeodomain-like_sf"/>
</dbReference>
<evidence type="ECO:0000256" key="3">
    <source>
        <dbReference type="ARBA" id="ARBA00023125"/>
    </source>
</evidence>
<keyword evidence="4" id="KW-0010">Activator</keyword>
<evidence type="ECO:0000313" key="7">
    <source>
        <dbReference type="EMBL" id="MCY9697452.1"/>
    </source>
</evidence>
<evidence type="ECO:0000256" key="5">
    <source>
        <dbReference type="ARBA" id="ARBA00023163"/>
    </source>
</evidence>
<keyword evidence="2" id="KW-0805">Transcription regulation</keyword>
<dbReference type="Pfam" id="PF02311">
    <property type="entry name" value="AraC_binding"/>
    <property type="match status" value="1"/>
</dbReference>
<dbReference type="SMART" id="SM00342">
    <property type="entry name" value="HTH_ARAC"/>
    <property type="match status" value="1"/>
</dbReference>
<dbReference type="SUPFAM" id="SSF46689">
    <property type="entry name" value="Homeodomain-like"/>
    <property type="match status" value="2"/>
</dbReference>
<dbReference type="EMBL" id="JAMDMX010000143">
    <property type="protein sequence ID" value="MCY9697452.1"/>
    <property type="molecule type" value="Genomic_DNA"/>
</dbReference>
<comment type="caution">
    <text evidence="7">The sequence shown here is derived from an EMBL/GenBank/DDBJ whole genome shotgun (WGS) entry which is preliminary data.</text>
</comment>
<dbReference type="RefSeq" id="WP_029197579.1">
    <property type="nucleotide sequence ID" value="NZ_JAMDMW010000126.1"/>
</dbReference>
<keyword evidence="3" id="KW-0238">DNA-binding</keyword>
<dbReference type="PANTHER" id="PTHR46796">
    <property type="entry name" value="HTH-TYPE TRANSCRIPTIONAL ACTIVATOR RHAS-RELATED"/>
    <property type="match status" value="1"/>
</dbReference>
<dbReference type="Gene3D" id="2.60.120.10">
    <property type="entry name" value="Jelly Rolls"/>
    <property type="match status" value="1"/>
</dbReference>
<proteinExistence type="predicted"/>
<name>A0ABT4GMP2_9BACL</name>
<protein>
    <submittedName>
        <fullName evidence="7">AraC family transcriptional regulator</fullName>
    </submittedName>
</protein>
<evidence type="ECO:0000256" key="4">
    <source>
        <dbReference type="ARBA" id="ARBA00023159"/>
    </source>
</evidence>
<keyword evidence="5" id="KW-0804">Transcription</keyword>
<evidence type="ECO:0000259" key="6">
    <source>
        <dbReference type="PROSITE" id="PS01124"/>
    </source>
</evidence>
<organism evidence="7 8">
    <name type="scientific">Paenibacillus alginolyticus</name>
    <dbReference type="NCBI Taxonomy" id="59839"/>
    <lineage>
        <taxon>Bacteria</taxon>
        <taxon>Bacillati</taxon>
        <taxon>Bacillota</taxon>
        <taxon>Bacilli</taxon>
        <taxon>Bacillales</taxon>
        <taxon>Paenibacillaceae</taxon>
        <taxon>Paenibacillus</taxon>
    </lineage>
</organism>
<dbReference type="Proteomes" id="UP001527099">
    <property type="component" value="Unassembled WGS sequence"/>
</dbReference>
<evidence type="ECO:0000256" key="1">
    <source>
        <dbReference type="ARBA" id="ARBA00022490"/>
    </source>
</evidence>
<dbReference type="SUPFAM" id="SSF51215">
    <property type="entry name" value="Regulatory protein AraC"/>
    <property type="match status" value="1"/>
</dbReference>